<keyword evidence="2" id="KW-1185">Reference proteome</keyword>
<sequence>MCRLTRNVNSSKVVPLDHSGQNFVASYLPISSLQHQENAYFPKSSPLHQFQETQDFGRADASVIPSDQMLCSYGLCIGSRKSRFGRAINADQLSSILNGNSQTSSLTTDSNVASVIQLPLIFTEEKECSLHTLDEEISSVSASAEGSNYDIASYHEELDPYAAVMLEFNPLVVPYVPQDEDQCPLLYEIFYIGHTALWG</sequence>
<dbReference type="Proteomes" id="UP001152561">
    <property type="component" value="Unassembled WGS sequence"/>
</dbReference>
<comment type="caution">
    <text evidence="1">The sequence shown here is derived from an EMBL/GenBank/DDBJ whole genome shotgun (WGS) entry which is preliminary data.</text>
</comment>
<evidence type="ECO:0000313" key="2">
    <source>
        <dbReference type="Proteomes" id="UP001152561"/>
    </source>
</evidence>
<accession>A0A9Q1QW26</accession>
<dbReference type="EMBL" id="JAJAGQ010000023">
    <property type="protein sequence ID" value="KAJ8528527.1"/>
    <property type="molecule type" value="Genomic_DNA"/>
</dbReference>
<gene>
    <name evidence="1" type="ORF">K7X08_022219</name>
</gene>
<dbReference type="OrthoDB" id="1305923at2759"/>
<name>A0A9Q1QW26_9SOLA</name>
<evidence type="ECO:0000313" key="1">
    <source>
        <dbReference type="EMBL" id="KAJ8528527.1"/>
    </source>
</evidence>
<reference evidence="2" key="1">
    <citation type="journal article" date="2023" name="Proc. Natl. Acad. Sci. U.S.A.">
        <title>Genomic and structural basis for evolution of tropane alkaloid biosynthesis.</title>
        <authorList>
            <person name="Wanga Y.-J."/>
            <person name="Taina T."/>
            <person name="Yua J.-Y."/>
            <person name="Lia J."/>
            <person name="Xua B."/>
            <person name="Chenc J."/>
            <person name="D'Auriad J.C."/>
            <person name="Huanga J.-P."/>
            <person name="Huanga S.-X."/>
        </authorList>
    </citation>
    <scope>NUCLEOTIDE SEQUENCE [LARGE SCALE GENOMIC DNA]</scope>
    <source>
        <strain evidence="2">cv. KIB-2019</strain>
    </source>
</reference>
<dbReference type="AlphaFoldDB" id="A0A9Q1QW26"/>
<proteinExistence type="predicted"/>
<protein>
    <submittedName>
        <fullName evidence="1">Uncharacterized protein</fullName>
    </submittedName>
</protein>
<organism evidence="1 2">
    <name type="scientific">Anisodus acutangulus</name>
    <dbReference type="NCBI Taxonomy" id="402998"/>
    <lineage>
        <taxon>Eukaryota</taxon>
        <taxon>Viridiplantae</taxon>
        <taxon>Streptophyta</taxon>
        <taxon>Embryophyta</taxon>
        <taxon>Tracheophyta</taxon>
        <taxon>Spermatophyta</taxon>
        <taxon>Magnoliopsida</taxon>
        <taxon>eudicotyledons</taxon>
        <taxon>Gunneridae</taxon>
        <taxon>Pentapetalae</taxon>
        <taxon>asterids</taxon>
        <taxon>lamiids</taxon>
        <taxon>Solanales</taxon>
        <taxon>Solanaceae</taxon>
        <taxon>Solanoideae</taxon>
        <taxon>Hyoscyameae</taxon>
        <taxon>Anisodus</taxon>
    </lineage>
</organism>